<dbReference type="InterPro" id="IPR001173">
    <property type="entry name" value="Glyco_trans_2-like"/>
</dbReference>
<feature type="transmembrane region" description="Helical" evidence="2">
    <location>
        <begin position="12"/>
        <end position="30"/>
    </location>
</feature>
<dbReference type="Pfam" id="PF13632">
    <property type="entry name" value="Glyco_trans_2_3"/>
    <property type="match status" value="1"/>
</dbReference>
<evidence type="ECO:0000256" key="2">
    <source>
        <dbReference type="SAM" id="Phobius"/>
    </source>
</evidence>
<keyword evidence="2" id="KW-0812">Transmembrane</keyword>
<dbReference type="SUPFAM" id="SSF53448">
    <property type="entry name" value="Nucleotide-diphospho-sugar transferases"/>
    <property type="match status" value="1"/>
</dbReference>
<keyword evidence="2" id="KW-1133">Transmembrane helix</keyword>
<dbReference type="PANTHER" id="PTHR36851:SF1">
    <property type="entry name" value="GLYCO_TRANS_2-LIKE DOMAIN-CONTAINING PROTEIN"/>
    <property type="match status" value="1"/>
</dbReference>
<name>A0AAD7USE7_9FUNG</name>
<feature type="region of interest" description="Disordered" evidence="1">
    <location>
        <begin position="76"/>
        <end position="100"/>
    </location>
</feature>
<dbReference type="EMBL" id="JARTCD010000110">
    <property type="protein sequence ID" value="KAJ8652303.1"/>
    <property type="molecule type" value="Genomic_DNA"/>
</dbReference>
<sequence length="577" mass="65679">MRLLTYPFELVAPMVAISSILLLLLGPLLIPRFYLGFLLVYFTCFLYSQINHVFKFWITASLMKKKIRNWNVSQQRAAGAERSPPTPSTPNHNNSHNRERCTSIVDDERLNEMEASLKEYEDSQLVHAFIVPNYAEPEGLLRDTIKRLANHRNAQTNYVIVLAMEASELGHEAKAESLAEYFKDSFLHFIVTVHPSDIPGESRGKGSNVSYATRVACSEIVRRGIDRRRVVLTISDSDSSIPELYVNELEKAFTQADDPHFLLYAPPIFFSRNCFDVPAAVRMTDITWSAMVMANLSNSRGISFPCSTYSISQVLAERVGFWDTDADSVGEDMHMMLKCFFKTDGLARCQPIFVPINLTNVQTNGYLSNMYARFVQASRHYNGVADVSYTLRNAFGFGRGDSVADSVMAVKKSSIYASPTFWIDKLIVCIKVLEAHMIPVTSGWLMFAAVPLMQFVMFPPHAMVAIIDPANNPILTSDFYATLWNIVKIITVFLPFPLFATLAIYENLHRVVDRELYRKVKVESRTWRNCFDYISLPIAAWMFMTIPSTIAALKRLYKTNDQYIVAEKFFQEDDRND</sequence>
<evidence type="ECO:0000256" key="1">
    <source>
        <dbReference type="SAM" id="MobiDB-lite"/>
    </source>
</evidence>
<dbReference type="RefSeq" id="XP_058337217.1">
    <property type="nucleotide sequence ID" value="XM_058492023.1"/>
</dbReference>
<feature type="domain" description="Glycosyltransferase 2-like" evidence="3">
    <location>
        <begin position="233"/>
        <end position="453"/>
    </location>
</feature>
<proteinExistence type="predicted"/>
<dbReference type="GeneID" id="83219464"/>
<organism evidence="4 5">
    <name type="scientific">Lichtheimia ornata</name>
    <dbReference type="NCBI Taxonomy" id="688661"/>
    <lineage>
        <taxon>Eukaryota</taxon>
        <taxon>Fungi</taxon>
        <taxon>Fungi incertae sedis</taxon>
        <taxon>Mucoromycota</taxon>
        <taxon>Mucoromycotina</taxon>
        <taxon>Mucoromycetes</taxon>
        <taxon>Mucorales</taxon>
        <taxon>Lichtheimiaceae</taxon>
        <taxon>Lichtheimia</taxon>
    </lineage>
</organism>
<dbReference type="PANTHER" id="PTHR36851">
    <property type="entry name" value="UNNAMED PRODUCT"/>
    <property type="match status" value="1"/>
</dbReference>
<evidence type="ECO:0000313" key="5">
    <source>
        <dbReference type="Proteomes" id="UP001234581"/>
    </source>
</evidence>
<dbReference type="InterPro" id="IPR029044">
    <property type="entry name" value="Nucleotide-diphossugar_trans"/>
</dbReference>
<keyword evidence="5" id="KW-1185">Reference proteome</keyword>
<dbReference type="Proteomes" id="UP001234581">
    <property type="component" value="Unassembled WGS sequence"/>
</dbReference>
<protein>
    <recommendedName>
        <fullName evidence="3">Glycosyltransferase 2-like domain-containing protein</fullName>
    </recommendedName>
</protein>
<accession>A0AAD7USE7</accession>
<evidence type="ECO:0000313" key="4">
    <source>
        <dbReference type="EMBL" id="KAJ8652303.1"/>
    </source>
</evidence>
<feature type="transmembrane region" description="Helical" evidence="2">
    <location>
        <begin position="444"/>
        <end position="467"/>
    </location>
</feature>
<feature type="transmembrane region" description="Helical" evidence="2">
    <location>
        <begin position="36"/>
        <end position="58"/>
    </location>
</feature>
<keyword evidence="2" id="KW-0472">Membrane</keyword>
<comment type="caution">
    <text evidence="4">The sequence shown here is derived from an EMBL/GenBank/DDBJ whole genome shotgun (WGS) entry which is preliminary data.</text>
</comment>
<gene>
    <name evidence="4" type="ORF">O0I10_012076</name>
</gene>
<dbReference type="Gene3D" id="3.90.550.10">
    <property type="entry name" value="Spore Coat Polysaccharide Biosynthesis Protein SpsA, Chain A"/>
    <property type="match status" value="1"/>
</dbReference>
<feature type="transmembrane region" description="Helical" evidence="2">
    <location>
        <begin position="479"/>
        <end position="505"/>
    </location>
</feature>
<feature type="transmembrane region" description="Helical" evidence="2">
    <location>
        <begin position="526"/>
        <end position="544"/>
    </location>
</feature>
<dbReference type="AlphaFoldDB" id="A0AAD7USE7"/>
<evidence type="ECO:0000259" key="3">
    <source>
        <dbReference type="Pfam" id="PF13632"/>
    </source>
</evidence>
<reference evidence="4 5" key="1">
    <citation type="submission" date="2023-03" db="EMBL/GenBank/DDBJ databases">
        <title>Genome sequence of Lichtheimia ornata CBS 291.66.</title>
        <authorList>
            <person name="Mohabir J.T."/>
            <person name="Shea T.P."/>
            <person name="Kurbessoian T."/>
            <person name="Berby B."/>
            <person name="Fontaine J."/>
            <person name="Livny J."/>
            <person name="Gnirke A."/>
            <person name="Stajich J.E."/>
            <person name="Cuomo C.A."/>
        </authorList>
    </citation>
    <scope>NUCLEOTIDE SEQUENCE [LARGE SCALE GENOMIC DNA]</scope>
    <source>
        <strain evidence="4">CBS 291.66</strain>
    </source>
</reference>